<feature type="transmembrane region" description="Helical" evidence="1">
    <location>
        <begin position="216"/>
        <end position="235"/>
    </location>
</feature>
<name>A0ABV7ZVM5_9GAMM</name>
<keyword evidence="1" id="KW-0472">Membrane</keyword>
<dbReference type="PANTHER" id="PTHR30590:SF2">
    <property type="entry name" value="INNER MEMBRANE PROTEIN"/>
    <property type="match status" value="1"/>
</dbReference>
<evidence type="ECO:0000256" key="1">
    <source>
        <dbReference type="SAM" id="Phobius"/>
    </source>
</evidence>
<gene>
    <name evidence="3" type="ORF">ACFOOG_03130</name>
</gene>
<accession>A0ABV7ZVM5</accession>
<comment type="caution">
    <text evidence="3">The sequence shown here is derived from an EMBL/GenBank/DDBJ whole genome shotgun (WGS) entry which is preliminary data.</text>
</comment>
<feature type="transmembrane region" description="Helical" evidence="1">
    <location>
        <begin position="292"/>
        <end position="315"/>
    </location>
</feature>
<proteinExistence type="predicted"/>
<keyword evidence="1" id="KW-0812">Transmembrane</keyword>
<feature type="transmembrane region" description="Helical" evidence="1">
    <location>
        <begin position="18"/>
        <end position="37"/>
    </location>
</feature>
<organism evidence="3 4">
    <name type="scientific">Saccharospirillum mangrovi</name>
    <dbReference type="NCBI Taxonomy" id="2161747"/>
    <lineage>
        <taxon>Bacteria</taxon>
        <taxon>Pseudomonadati</taxon>
        <taxon>Pseudomonadota</taxon>
        <taxon>Gammaproteobacteria</taxon>
        <taxon>Oceanospirillales</taxon>
        <taxon>Saccharospirillaceae</taxon>
        <taxon>Saccharospirillum</taxon>
    </lineage>
</organism>
<protein>
    <submittedName>
        <fullName evidence="3">DUF418 domain-containing protein</fullName>
    </submittedName>
</protein>
<evidence type="ECO:0000313" key="4">
    <source>
        <dbReference type="Proteomes" id="UP001595617"/>
    </source>
</evidence>
<sequence length="401" mass="44984">MTTLSDSVDNTRFVKLDLIRGVAVLGVLMVNIHLFSGPEQWHYHPSQRPDLSGLDQGALVLTIGLMEGKFIALLSLLFGVGMALFLERYGQIAKWAHMKRMAILGCIGLLHAYGFWYGDILVTYAITGAVAWWFLPLSPLRQIRFAVLFFALPTGLLLWAAQSVDRWDEATLQTMRALLYPSAETLQAKVMGYQQGFWAQWSVRAPDAWTLQFDVLVTWTLWYTLSLMIIGMLLQRQGWCVAPPIKPISWPGIGIGTVGLVLSLGVALSRVFGVPDDLAWVSFYQPVLQQMGAFLLAFWYLLVLLSWSSASVWVLRLAALGRWSLSVYLLQSLLCGVLFYGHGLGWYGQRTPAEVMLLGAGISALLLWQVPKWEKCWGIGPAERLWRRAVKRPPIDARNVT</sequence>
<dbReference type="RefSeq" id="WP_380693256.1">
    <property type="nucleotide sequence ID" value="NZ_JBHRYR010000002.1"/>
</dbReference>
<keyword evidence="1" id="KW-1133">Transmembrane helix</keyword>
<feature type="domain" description="DUF418" evidence="2">
    <location>
        <begin position="258"/>
        <end position="390"/>
    </location>
</feature>
<feature type="transmembrane region" description="Helical" evidence="1">
    <location>
        <begin position="327"/>
        <end position="347"/>
    </location>
</feature>
<dbReference type="PANTHER" id="PTHR30590">
    <property type="entry name" value="INNER MEMBRANE PROTEIN"/>
    <property type="match status" value="1"/>
</dbReference>
<dbReference type="EMBL" id="JBHRYR010000002">
    <property type="protein sequence ID" value="MFC3851818.1"/>
    <property type="molecule type" value="Genomic_DNA"/>
</dbReference>
<evidence type="ECO:0000313" key="3">
    <source>
        <dbReference type="EMBL" id="MFC3851818.1"/>
    </source>
</evidence>
<dbReference type="InterPro" id="IPR052529">
    <property type="entry name" value="Bact_Transport_Assoc"/>
</dbReference>
<evidence type="ECO:0000259" key="2">
    <source>
        <dbReference type="Pfam" id="PF04235"/>
    </source>
</evidence>
<keyword evidence="4" id="KW-1185">Reference proteome</keyword>
<reference evidence="4" key="1">
    <citation type="journal article" date="2019" name="Int. J. Syst. Evol. Microbiol.">
        <title>The Global Catalogue of Microorganisms (GCM) 10K type strain sequencing project: providing services to taxonomists for standard genome sequencing and annotation.</title>
        <authorList>
            <consortium name="The Broad Institute Genomics Platform"/>
            <consortium name="The Broad Institute Genome Sequencing Center for Infectious Disease"/>
            <person name="Wu L."/>
            <person name="Ma J."/>
        </authorList>
    </citation>
    <scope>NUCLEOTIDE SEQUENCE [LARGE SCALE GENOMIC DNA]</scope>
    <source>
        <strain evidence="4">IBRC 10765</strain>
    </source>
</reference>
<dbReference type="InterPro" id="IPR007349">
    <property type="entry name" value="DUF418"/>
</dbReference>
<dbReference type="Proteomes" id="UP001595617">
    <property type="component" value="Unassembled WGS sequence"/>
</dbReference>
<feature type="transmembrane region" description="Helical" evidence="1">
    <location>
        <begin position="121"/>
        <end position="138"/>
    </location>
</feature>
<feature type="transmembrane region" description="Helical" evidence="1">
    <location>
        <begin position="145"/>
        <end position="162"/>
    </location>
</feature>
<feature type="transmembrane region" description="Helical" evidence="1">
    <location>
        <begin position="57"/>
        <end position="86"/>
    </location>
</feature>
<dbReference type="Pfam" id="PF04235">
    <property type="entry name" value="DUF418"/>
    <property type="match status" value="1"/>
</dbReference>
<feature type="transmembrane region" description="Helical" evidence="1">
    <location>
        <begin position="247"/>
        <end position="272"/>
    </location>
</feature>